<evidence type="ECO:0000256" key="3">
    <source>
        <dbReference type="ARBA" id="ARBA00022452"/>
    </source>
</evidence>
<dbReference type="SUPFAM" id="SSF56935">
    <property type="entry name" value="Porins"/>
    <property type="match status" value="1"/>
</dbReference>
<dbReference type="InterPro" id="IPR036942">
    <property type="entry name" value="Beta-barrel_TonB_sf"/>
</dbReference>
<dbReference type="AlphaFoldDB" id="A0A1I5B7D5"/>
<reference evidence="9 10" key="1">
    <citation type="submission" date="2016-10" db="EMBL/GenBank/DDBJ databases">
        <authorList>
            <person name="de Groot N.N."/>
        </authorList>
    </citation>
    <scope>NUCLEOTIDE SEQUENCE [LARGE SCALE GENOMIC DNA]</scope>
    <source>
        <strain evidence="9 10">DSM 17794</strain>
    </source>
</reference>
<evidence type="ECO:0000256" key="1">
    <source>
        <dbReference type="ARBA" id="ARBA00004571"/>
    </source>
</evidence>
<dbReference type="SUPFAM" id="SSF49464">
    <property type="entry name" value="Carboxypeptidase regulatory domain-like"/>
    <property type="match status" value="1"/>
</dbReference>
<dbReference type="EMBL" id="FOVL01000013">
    <property type="protein sequence ID" value="SFN70481.1"/>
    <property type="molecule type" value="Genomic_DNA"/>
</dbReference>
<accession>A0A1I5B7D5</accession>
<dbReference type="InterPro" id="IPR012910">
    <property type="entry name" value="Plug_dom"/>
</dbReference>
<dbReference type="Proteomes" id="UP000199153">
    <property type="component" value="Unassembled WGS sequence"/>
</dbReference>
<evidence type="ECO:0000313" key="9">
    <source>
        <dbReference type="EMBL" id="SFN70481.1"/>
    </source>
</evidence>
<protein>
    <submittedName>
        <fullName evidence="9">TonB-linked outer membrane protein, SusC/RagA family</fullName>
    </submittedName>
</protein>
<dbReference type="NCBIfam" id="TIGR04056">
    <property type="entry name" value="OMP_RagA_SusC"/>
    <property type="match status" value="1"/>
</dbReference>
<dbReference type="RefSeq" id="WP_245760428.1">
    <property type="nucleotide sequence ID" value="NZ_FOVL01000013.1"/>
</dbReference>
<dbReference type="PROSITE" id="PS52016">
    <property type="entry name" value="TONB_DEPENDENT_REC_3"/>
    <property type="match status" value="1"/>
</dbReference>
<evidence type="ECO:0000256" key="7">
    <source>
        <dbReference type="PROSITE-ProRule" id="PRU01360"/>
    </source>
</evidence>
<keyword evidence="2 7" id="KW-0813">Transport</keyword>
<evidence type="ECO:0000259" key="8">
    <source>
        <dbReference type="Pfam" id="PF07715"/>
    </source>
</evidence>
<feature type="domain" description="TonB-dependent receptor plug" evidence="8">
    <location>
        <begin position="161"/>
        <end position="258"/>
    </location>
</feature>
<keyword evidence="6 7" id="KW-0998">Cell outer membrane</keyword>
<dbReference type="InterPro" id="IPR023997">
    <property type="entry name" value="TonB-dep_OMP_SusC/RagA_CS"/>
</dbReference>
<keyword evidence="5 7" id="KW-0472">Membrane</keyword>
<gene>
    <name evidence="9" type="ORF">SAMN05660413_02221</name>
</gene>
<dbReference type="GO" id="GO:0009279">
    <property type="term" value="C:cell outer membrane"/>
    <property type="evidence" value="ECO:0007669"/>
    <property type="project" value="UniProtKB-SubCell"/>
</dbReference>
<dbReference type="InterPro" id="IPR037066">
    <property type="entry name" value="Plug_dom_sf"/>
</dbReference>
<dbReference type="STRING" id="287099.SAMN05660413_02221"/>
<dbReference type="NCBIfam" id="TIGR04057">
    <property type="entry name" value="SusC_RagA_signa"/>
    <property type="match status" value="1"/>
</dbReference>
<keyword evidence="4 7" id="KW-0812">Transmembrane</keyword>
<proteinExistence type="inferred from homology"/>
<evidence type="ECO:0000256" key="6">
    <source>
        <dbReference type="ARBA" id="ARBA00023237"/>
    </source>
</evidence>
<keyword evidence="10" id="KW-1185">Reference proteome</keyword>
<evidence type="ECO:0000313" key="10">
    <source>
        <dbReference type="Proteomes" id="UP000199153"/>
    </source>
</evidence>
<comment type="subcellular location">
    <subcellularLocation>
        <location evidence="1 7">Cell outer membrane</location>
        <topology evidence="1 7">Multi-pass membrane protein</topology>
    </subcellularLocation>
</comment>
<dbReference type="Gene3D" id="2.60.40.1120">
    <property type="entry name" value="Carboxypeptidase-like, regulatory domain"/>
    <property type="match status" value="1"/>
</dbReference>
<evidence type="ECO:0000256" key="5">
    <source>
        <dbReference type="ARBA" id="ARBA00023136"/>
    </source>
</evidence>
<dbReference type="Pfam" id="PF07715">
    <property type="entry name" value="Plug"/>
    <property type="match status" value="1"/>
</dbReference>
<dbReference type="Pfam" id="PF13715">
    <property type="entry name" value="CarbopepD_reg_2"/>
    <property type="match status" value="1"/>
</dbReference>
<organism evidence="9 10">
    <name type="scientific">Salegentibacter flavus</name>
    <dbReference type="NCBI Taxonomy" id="287099"/>
    <lineage>
        <taxon>Bacteria</taxon>
        <taxon>Pseudomonadati</taxon>
        <taxon>Bacteroidota</taxon>
        <taxon>Flavobacteriia</taxon>
        <taxon>Flavobacteriales</taxon>
        <taxon>Flavobacteriaceae</taxon>
        <taxon>Salegentibacter</taxon>
    </lineage>
</organism>
<keyword evidence="3 7" id="KW-1134">Transmembrane beta strand</keyword>
<dbReference type="InterPro" id="IPR039426">
    <property type="entry name" value="TonB-dep_rcpt-like"/>
</dbReference>
<dbReference type="Gene3D" id="2.40.170.20">
    <property type="entry name" value="TonB-dependent receptor, beta-barrel domain"/>
    <property type="match status" value="1"/>
</dbReference>
<sequence length="1097" mass="123443">MNTKLQFLKGIFKKTNLFLTGLLVLATPLHSMESDKPKTEKKLNGITLLTGFKSYIKDEPIAPGNQQNIIRGKVLDDQGMPLPGATIIIQGVNRGTNSDFDGNFNLRISEFPVNIEVSFLGFETQIIVVENSTPVEVVLAENANALDEVVVTALGITKAEKKIGYATQEINTDDIQKISVPNIGSLFSGKVAGLQVSNPPGLFQGPTFSLRGKTPLIVIDDIPVETDFFDISQNDIESINVLKGTTASALYGSRGRNGAILITTKNATEEGLTVEVGQNLMVSAGYAVFPETQHDYGNGSNGQYEFWDGADGGIADGDMIWGPKFNEDLLIPQWNSPIVDNVTGEEIPWYGNVTGTQYDDRSRYSRKPIPWERHDNLDEFLRTSIISSTNFSVSQKNKNGFYRLSGNFNHNRDRVPNSSLSQGGMSFKSLTQLSDNLSLSSKLAYNKIYSPNYPNYGYNPSGHMYTLLIWMGEDVNGKDLRNHQWVPGLEGYRQANWNYAWYNNPWFGSENYLKEFNSDLLNAQLNLTYSFNEHLKVQVRGSGVMKQNFEDLQSPKSYFNYSAPREGSYQTWNKKRLNVDYDVLATYDKEINEDLGIVLNAGASTFYRSYQEEFAATDGLTVPGVYNMGNSTGPVNAKNYLWEKAINSVYGTMEIDLYDTYFLTFAARNDWSSTLPEKNRSYFYPSLSGSILLGNIIDLPETIRYVKLFGSWARVSSDLQPYQLNAYYKSSGNFANTQRLRYPADIINPNIEPETSTSFEIGLNSSLINNRIAFDATYYRTVDTDQIINQPISLASGFSSRKINGNEYTTNGLELSLSTKPVQNKNFKWASLINWSKKVTKLTEISGGSEKFGNLSLNDRVDSYYGQEWMKSPEGKVILNPNTGLPTRDNYYSYLGHFDPDWTFGFVNNFKYKNWNLNIAMDGVWGGVLRSQVVEKMWWGGKHPKSTQYRDQEYAAGAPVYIPEGVNLVSGELVRDINGNVISDTRIFKEHSSPISWQTWSQNYPYRARVTEEESETFANVFDRSYLKLRSLSLSYNLNDLLNSETITDANISLNGYNLFVIQKGDVYTDPDYAISDENDIQDPSSRYIGLGINLKF</sequence>
<evidence type="ECO:0000256" key="2">
    <source>
        <dbReference type="ARBA" id="ARBA00022448"/>
    </source>
</evidence>
<comment type="similarity">
    <text evidence="7">Belongs to the TonB-dependent receptor family.</text>
</comment>
<dbReference type="InterPro" id="IPR008969">
    <property type="entry name" value="CarboxyPept-like_regulatory"/>
</dbReference>
<evidence type="ECO:0000256" key="4">
    <source>
        <dbReference type="ARBA" id="ARBA00022692"/>
    </source>
</evidence>
<dbReference type="InterPro" id="IPR023996">
    <property type="entry name" value="TonB-dep_OMP_SusC/RagA"/>
</dbReference>
<dbReference type="Gene3D" id="2.170.130.10">
    <property type="entry name" value="TonB-dependent receptor, plug domain"/>
    <property type="match status" value="1"/>
</dbReference>
<name>A0A1I5B7D5_9FLAO</name>